<dbReference type="AlphaFoldDB" id="A0A7U2ETT1"/>
<evidence type="ECO:0000313" key="2">
    <source>
        <dbReference type="Proteomes" id="UP000663193"/>
    </source>
</evidence>
<name>A0A7U2ETT1_PHANO</name>
<evidence type="ECO:0000313" key="1">
    <source>
        <dbReference type="EMBL" id="QRC92859.1"/>
    </source>
</evidence>
<gene>
    <name evidence="1" type="ORF">JI435_403070</name>
</gene>
<proteinExistence type="predicted"/>
<sequence length="45" mass="4341">MLAAGVGRGSLGFAQGGTCRQPTCHIVGTATPNGRLGASKGALPC</sequence>
<keyword evidence="2" id="KW-1185">Reference proteome</keyword>
<dbReference type="VEuPathDB" id="FungiDB:JI435_403070"/>
<reference evidence="2" key="1">
    <citation type="journal article" date="2021" name="BMC Genomics">
        <title>Chromosome-level genome assembly and manually-curated proteome of model necrotroph Parastagonospora nodorum Sn15 reveals a genome-wide trove of candidate effector homologs, and redundancy of virulence-related functions within an accessory chromosome.</title>
        <authorList>
            <person name="Bertazzoni S."/>
            <person name="Jones D.A.B."/>
            <person name="Phan H.T."/>
            <person name="Tan K.-C."/>
            <person name="Hane J.K."/>
        </authorList>
    </citation>
    <scope>NUCLEOTIDE SEQUENCE [LARGE SCALE GENOMIC DNA]</scope>
    <source>
        <strain evidence="2">SN15 / ATCC MYA-4574 / FGSC 10173)</strain>
    </source>
</reference>
<dbReference type="EMBL" id="CP069024">
    <property type="protein sequence ID" value="QRC92859.1"/>
    <property type="molecule type" value="Genomic_DNA"/>
</dbReference>
<protein>
    <submittedName>
        <fullName evidence="1">Uncharacterized protein</fullName>
    </submittedName>
</protein>
<organism evidence="1 2">
    <name type="scientific">Phaeosphaeria nodorum (strain SN15 / ATCC MYA-4574 / FGSC 10173)</name>
    <name type="common">Glume blotch fungus</name>
    <name type="synonym">Parastagonospora nodorum</name>
    <dbReference type="NCBI Taxonomy" id="321614"/>
    <lineage>
        <taxon>Eukaryota</taxon>
        <taxon>Fungi</taxon>
        <taxon>Dikarya</taxon>
        <taxon>Ascomycota</taxon>
        <taxon>Pezizomycotina</taxon>
        <taxon>Dothideomycetes</taxon>
        <taxon>Pleosporomycetidae</taxon>
        <taxon>Pleosporales</taxon>
        <taxon>Pleosporineae</taxon>
        <taxon>Phaeosphaeriaceae</taxon>
        <taxon>Parastagonospora</taxon>
    </lineage>
</organism>
<dbReference type="Proteomes" id="UP000663193">
    <property type="component" value="Chromosome 2"/>
</dbReference>
<accession>A0A7U2ETT1</accession>